<reference evidence="1" key="1">
    <citation type="submission" date="2021-06" db="EMBL/GenBank/DDBJ databases">
        <authorList>
            <person name="Kallberg Y."/>
            <person name="Tangrot J."/>
            <person name="Rosling A."/>
        </authorList>
    </citation>
    <scope>NUCLEOTIDE SEQUENCE</scope>
    <source>
        <strain evidence="1">28 12/20/2015</strain>
    </source>
</reference>
<gene>
    <name evidence="1" type="ORF">SPELUC_LOCUS4638</name>
</gene>
<evidence type="ECO:0000313" key="2">
    <source>
        <dbReference type="Proteomes" id="UP000789366"/>
    </source>
</evidence>
<protein>
    <submittedName>
        <fullName evidence="1">14847_t:CDS:1</fullName>
    </submittedName>
</protein>
<comment type="caution">
    <text evidence="1">The sequence shown here is derived from an EMBL/GenBank/DDBJ whole genome shotgun (WGS) entry which is preliminary data.</text>
</comment>
<dbReference type="EMBL" id="CAJVPW010004248">
    <property type="protein sequence ID" value="CAG8537273.1"/>
    <property type="molecule type" value="Genomic_DNA"/>
</dbReference>
<name>A0ACA9LQZ7_9GLOM</name>
<evidence type="ECO:0000313" key="1">
    <source>
        <dbReference type="EMBL" id="CAG8537273.1"/>
    </source>
</evidence>
<accession>A0ACA9LQZ7</accession>
<organism evidence="1 2">
    <name type="scientific">Cetraspora pellucida</name>
    <dbReference type="NCBI Taxonomy" id="1433469"/>
    <lineage>
        <taxon>Eukaryota</taxon>
        <taxon>Fungi</taxon>
        <taxon>Fungi incertae sedis</taxon>
        <taxon>Mucoromycota</taxon>
        <taxon>Glomeromycotina</taxon>
        <taxon>Glomeromycetes</taxon>
        <taxon>Diversisporales</taxon>
        <taxon>Gigasporaceae</taxon>
        <taxon>Cetraspora</taxon>
    </lineage>
</organism>
<keyword evidence="2" id="KW-1185">Reference proteome</keyword>
<dbReference type="Proteomes" id="UP000789366">
    <property type="component" value="Unassembled WGS sequence"/>
</dbReference>
<proteinExistence type="predicted"/>
<sequence>MGEESASSWNTLASLLEVNEVSGDFSVAIRQNTLKEIELQIFLTLYQLYTCSHVTSNHLSQPELAFTSEILYGRDCEAVHYYV</sequence>